<keyword evidence="3" id="KW-1185">Reference proteome</keyword>
<evidence type="ECO:0000313" key="2">
    <source>
        <dbReference type="EMBL" id="ERK50359.1"/>
    </source>
</evidence>
<dbReference type="EMBL" id="AWVJ01000053">
    <property type="protein sequence ID" value="ERK50359.1"/>
    <property type="molecule type" value="Genomic_DNA"/>
</dbReference>
<dbReference type="HOGENOM" id="CLU_2861084_0_0_9"/>
<feature type="coiled-coil region" evidence="1">
    <location>
        <begin position="1"/>
        <end position="28"/>
    </location>
</feature>
<dbReference type="PATRIC" id="fig|1256908.3.peg.712"/>
<dbReference type="AlphaFoldDB" id="U2Q2V8"/>
<evidence type="ECO:0000313" key="3">
    <source>
        <dbReference type="Proteomes" id="UP000016608"/>
    </source>
</evidence>
<proteinExistence type="predicted"/>
<accession>U2Q2V8</accession>
<dbReference type="Proteomes" id="UP000016608">
    <property type="component" value="Unassembled WGS sequence"/>
</dbReference>
<protein>
    <submittedName>
        <fullName evidence="2">Uncharacterized protein</fullName>
    </submittedName>
</protein>
<evidence type="ECO:0000256" key="1">
    <source>
        <dbReference type="SAM" id="Coils"/>
    </source>
</evidence>
<gene>
    <name evidence="2" type="ORF">HMPREF0373_00772</name>
</gene>
<reference evidence="2 3" key="1">
    <citation type="submission" date="2013-06" db="EMBL/GenBank/DDBJ databases">
        <authorList>
            <person name="Weinstock G."/>
            <person name="Sodergren E."/>
            <person name="Lobos E.A."/>
            <person name="Fulton L."/>
            <person name="Fulton R."/>
            <person name="Courtney L."/>
            <person name="Fronick C."/>
            <person name="O'Laughlin M."/>
            <person name="Godfrey J."/>
            <person name="Wilson R.M."/>
            <person name="Miner T."/>
            <person name="Farmer C."/>
            <person name="Delehaunty K."/>
            <person name="Cordes M."/>
            <person name="Minx P."/>
            <person name="Tomlinson C."/>
            <person name="Chen J."/>
            <person name="Wollam A."/>
            <person name="Pepin K.H."/>
            <person name="Bhonagiri V."/>
            <person name="Zhang X."/>
            <person name="Warren W."/>
            <person name="Mitreva M."/>
            <person name="Mardis E.R."/>
            <person name="Wilson R.K."/>
        </authorList>
    </citation>
    <scope>NUCLEOTIDE SEQUENCE [LARGE SCALE GENOMIC DNA]</scope>
    <source>
        <strain evidence="2 3">ATCC 29099</strain>
    </source>
</reference>
<organism evidence="2 3">
    <name type="scientific">Eubacterium ramulus ATCC 29099</name>
    <dbReference type="NCBI Taxonomy" id="1256908"/>
    <lineage>
        <taxon>Bacteria</taxon>
        <taxon>Bacillati</taxon>
        <taxon>Bacillota</taxon>
        <taxon>Clostridia</taxon>
        <taxon>Eubacteriales</taxon>
        <taxon>Eubacteriaceae</taxon>
        <taxon>Eubacterium</taxon>
    </lineage>
</organism>
<comment type="caution">
    <text evidence="2">The sequence shown here is derived from an EMBL/GenBank/DDBJ whole genome shotgun (WGS) entry which is preliminary data.</text>
</comment>
<keyword evidence="1" id="KW-0175">Coiled coil</keyword>
<sequence>MEFYKGKIKDMSDKTEMLQEKVDDLERVKRYVGAEQIDTIIRKVKEQERTEQQIRRYDRSYGVR</sequence>
<name>U2Q2V8_EUBRA</name>